<sequence length="145" mass="16069">MGCPSGPFGSVLVNASTWALLLTGRVVEMDPDLSRDPPGWFGRLVNRLGEPVIRQAVRQAMRIMGGEFVMGQTIEQRWRAAARSRRRRACARSTCWARGTHRHRCCAVCCSIPGCDCEDFPGRPAWRSGWPRHLGQALGARPALP</sequence>
<dbReference type="InterPro" id="IPR024082">
    <property type="entry name" value="PRODH_PutA_dom_II"/>
</dbReference>
<dbReference type="AlphaFoldDB" id="A0A4D7C7F5"/>
<dbReference type="KEGG" id="hgn:E6W36_00085"/>
<organism evidence="2 3">
    <name type="scientific">Hankyongella ginsenosidimutans</name>
    <dbReference type="NCBI Taxonomy" id="1763828"/>
    <lineage>
        <taxon>Bacteria</taxon>
        <taxon>Pseudomonadati</taxon>
        <taxon>Pseudomonadota</taxon>
        <taxon>Alphaproteobacteria</taxon>
        <taxon>Sphingomonadales</taxon>
        <taxon>Sphingomonadaceae</taxon>
        <taxon>Hankyongella</taxon>
    </lineage>
</organism>
<dbReference type="GO" id="GO:0003842">
    <property type="term" value="F:L-glutamate gamma-semialdehyde dehydrogenase activity"/>
    <property type="evidence" value="ECO:0007669"/>
    <property type="project" value="InterPro"/>
</dbReference>
<accession>A0A4D7C7F5</accession>
<dbReference type="InterPro" id="IPR024089">
    <property type="entry name" value="PRODH_PutA_dom_I/II"/>
</dbReference>
<dbReference type="Pfam" id="PF14850">
    <property type="entry name" value="Pro_dh-DNA_bdg"/>
    <property type="match status" value="1"/>
</dbReference>
<gene>
    <name evidence="2" type="ORF">E6W36_00085</name>
</gene>
<evidence type="ECO:0000313" key="3">
    <source>
        <dbReference type="Proteomes" id="UP000298714"/>
    </source>
</evidence>
<dbReference type="EMBL" id="CP039704">
    <property type="protein sequence ID" value="QCI78613.1"/>
    <property type="molecule type" value="Genomic_DNA"/>
</dbReference>
<dbReference type="Proteomes" id="UP000298714">
    <property type="component" value="Chromosome"/>
</dbReference>
<name>A0A4D7C7F5_9SPHN</name>
<reference evidence="3" key="1">
    <citation type="submission" date="2019-04" db="EMBL/GenBank/DDBJ databases">
        <title>Complete genome sequence of Sphingomonas sp. W1-2-3.</title>
        <authorList>
            <person name="Im W.T."/>
        </authorList>
    </citation>
    <scope>NUCLEOTIDE SEQUENCE [LARGE SCALE GENOMIC DNA]</scope>
    <source>
        <strain evidence="3">W1-2-3</strain>
    </source>
</reference>
<evidence type="ECO:0000259" key="1">
    <source>
        <dbReference type="Pfam" id="PF14850"/>
    </source>
</evidence>
<protein>
    <recommendedName>
        <fullName evidence="1">Proline dehydrogenase PutA domain-containing protein</fullName>
    </recommendedName>
</protein>
<dbReference type="SUPFAM" id="SSF81935">
    <property type="entry name" value="N-terminal domain of bifunctional PutA protein"/>
    <property type="match status" value="1"/>
</dbReference>
<feature type="domain" description="Proline dehydrogenase PutA" evidence="1">
    <location>
        <begin position="10"/>
        <end position="68"/>
    </location>
</feature>
<evidence type="ECO:0000313" key="2">
    <source>
        <dbReference type="EMBL" id="QCI78613.1"/>
    </source>
</evidence>
<proteinExistence type="predicted"/>
<dbReference type="Gene3D" id="1.10.2060.10">
    <property type="entry name" value="PutA proline dehydrogenase (PRODH), domain 2"/>
    <property type="match status" value="1"/>
</dbReference>
<keyword evidence="3" id="KW-1185">Reference proteome</keyword>